<evidence type="ECO:0000313" key="3">
    <source>
        <dbReference type="Proteomes" id="UP000321479"/>
    </source>
</evidence>
<accession>A0A5B8UU99</accession>
<keyword evidence="3" id="KW-1185">Reference proteome</keyword>
<dbReference type="PANTHER" id="PTHR11608:SF0">
    <property type="entry name" value="BIFUNCTIONAL PROTEIN PYRR"/>
    <property type="match status" value="1"/>
</dbReference>
<dbReference type="Gene3D" id="3.40.50.2020">
    <property type="match status" value="1"/>
</dbReference>
<gene>
    <name evidence="2" type="ORF">FRZ54_08840</name>
</gene>
<dbReference type="Pfam" id="PF00156">
    <property type="entry name" value="Pribosyltran"/>
    <property type="match status" value="1"/>
</dbReference>
<name>A0A5B8UU99_9SPHI</name>
<dbReference type="CDD" id="cd06223">
    <property type="entry name" value="PRTases_typeI"/>
    <property type="match status" value="1"/>
</dbReference>
<dbReference type="EMBL" id="CP042436">
    <property type="protein sequence ID" value="QEC62687.1"/>
    <property type="molecule type" value="Genomic_DNA"/>
</dbReference>
<proteinExistence type="predicted"/>
<sequence>MKTSDKKLLILDHHQIEQKIDRIAYQLLEDNFDEQEIIIAGIKPRGNYLAERLKAILDKIAPFKSTLMTIELDKQSSSLKAVTDTDIQICHNKAVILVDDVLNSGKTLAYGFGVFLDVPLKKLRTVVLIDRNHKSFPVTTDYAGIALSTVLKEHVDVVLNESGKEDAVYLM</sequence>
<feature type="domain" description="Phosphoribosyltransferase" evidence="1">
    <location>
        <begin position="10"/>
        <end position="144"/>
    </location>
</feature>
<reference evidence="2 3" key="1">
    <citation type="journal article" date="2017" name="Curr. Microbiol.">
        <title>Mucilaginibacter ginsenosidivorans sp. nov., Isolated from Soil of Ginseng Field.</title>
        <authorList>
            <person name="Kim M.M."/>
            <person name="Siddiqi M.Z."/>
            <person name="Im W.T."/>
        </authorList>
    </citation>
    <scope>NUCLEOTIDE SEQUENCE [LARGE SCALE GENOMIC DNA]</scope>
    <source>
        <strain evidence="2 3">Gsoil 3017</strain>
    </source>
</reference>
<dbReference type="Proteomes" id="UP000321479">
    <property type="component" value="Chromosome"/>
</dbReference>
<keyword evidence="2" id="KW-0328">Glycosyltransferase</keyword>
<dbReference type="InterPro" id="IPR000836">
    <property type="entry name" value="PRTase_dom"/>
</dbReference>
<evidence type="ECO:0000259" key="1">
    <source>
        <dbReference type="Pfam" id="PF00156"/>
    </source>
</evidence>
<dbReference type="PANTHER" id="PTHR11608">
    <property type="entry name" value="BIFUNCTIONAL PROTEIN PYRR"/>
    <property type="match status" value="1"/>
</dbReference>
<dbReference type="RefSeq" id="WP_147031264.1">
    <property type="nucleotide sequence ID" value="NZ_CP042436.1"/>
</dbReference>
<dbReference type="OrthoDB" id="664757at2"/>
<evidence type="ECO:0000313" key="2">
    <source>
        <dbReference type="EMBL" id="QEC62687.1"/>
    </source>
</evidence>
<dbReference type="GO" id="GO:0016757">
    <property type="term" value="F:glycosyltransferase activity"/>
    <property type="evidence" value="ECO:0007669"/>
    <property type="project" value="UniProtKB-KW"/>
</dbReference>
<dbReference type="InterPro" id="IPR029057">
    <property type="entry name" value="PRTase-like"/>
</dbReference>
<organism evidence="2 3">
    <name type="scientific">Mucilaginibacter ginsenosidivorans</name>
    <dbReference type="NCBI Taxonomy" id="398053"/>
    <lineage>
        <taxon>Bacteria</taxon>
        <taxon>Pseudomonadati</taxon>
        <taxon>Bacteroidota</taxon>
        <taxon>Sphingobacteriia</taxon>
        <taxon>Sphingobacteriales</taxon>
        <taxon>Sphingobacteriaceae</taxon>
        <taxon>Mucilaginibacter</taxon>
    </lineage>
</organism>
<keyword evidence="2" id="KW-0808">Transferase</keyword>
<dbReference type="KEGG" id="mgin:FRZ54_08840"/>
<protein>
    <submittedName>
        <fullName evidence="2">Phosphoribosyltransferase</fullName>
    </submittedName>
</protein>
<dbReference type="AlphaFoldDB" id="A0A5B8UU99"/>
<dbReference type="SUPFAM" id="SSF53271">
    <property type="entry name" value="PRTase-like"/>
    <property type="match status" value="1"/>
</dbReference>
<dbReference type="InterPro" id="IPR050137">
    <property type="entry name" value="PyrR_bifunctional"/>
</dbReference>